<dbReference type="GO" id="GO:0003746">
    <property type="term" value="F:translation elongation factor activity"/>
    <property type="evidence" value="ECO:0007669"/>
    <property type="project" value="UniProtKB-UniRule"/>
</dbReference>
<dbReference type="PRINTS" id="PR00315">
    <property type="entry name" value="ELONGATNFCT"/>
</dbReference>
<comment type="subunit">
    <text evidence="7">Monomer.</text>
</comment>
<keyword evidence="3 7" id="KW-0251">Elongation factor</keyword>
<dbReference type="CDD" id="cd01884">
    <property type="entry name" value="EF_Tu"/>
    <property type="match status" value="1"/>
</dbReference>
<dbReference type="CDD" id="cd03697">
    <property type="entry name" value="EFTU_II"/>
    <property type="match status" value="1"/>
</dbReference>
<dbReference type="NCBIfam" id="NF009372">
    <property type="entry name" value="PRK12735.1"/>
    <property type="match status" value="1"/>
</dbReference>
<feature type="binding site" evidence="7">
    <location>
        <begin position="138"/>
        <end position="141"/>
    </location>
    <ligand>
        <name>GTP</name>
        <dbReference type="ChEBI" id="CHEBI:37565"/>
    </ligand>
</feature>
<dbReference type="PROSITE" id="PS51722">
    <property type="entry name" value="G_TR_2"/>
    <property type="match status" value="1"/>
</dbReference>
<keyword evidence="7" id="KW-0378">Hydrolase</keyword>
<dbReference type="FunFam" id="3.40.50.300:FF:000003">
    <property type="entry name" value="Elongation factor Tu"/>
    <property type="match status" value="1"/>
</dbReference>
<dbReference type="Proteomes" id="UP000237258">
    <property type="component" value="Unassembled WGS sequence"/>
</dbReference>
<dbReference type="CDD" id="cd03707">
    <property type="entry name" value="EFTU_III"/>
    <property type="match status" value="1"/>
</dbReference>
<dbReference type="InterPro" id="IPR009001">
    <property type="entry name" value="Transl_elong_EF1A/Init_IF2_C"/>
</dbReference>
<dbReference type="HAMAP" id="MF_00118_B">
    <property type="entry name" value="EF_Tu_B"/>
    <property type="match status" value="1"/>
</dbReference>
<comment type="catalytic activity">
    <reaction evidence="7">
        <text>GTP + H2O = GDP + phosphate + H(+)</text>
        <dbReference type="Rhea" id="RHEA:19669"/>
        <dbReference type="ChEBI" id="CHEBI:15377"/>
        <dbReference type="ChEBI" id="CHEBI:15378"/>
        <dbReference type="ChEBI" id="CHEBI:37565"/>
        <dbReference type="ChEBI" id="CHEBI:43474"/>
        <dbReference type="ChEBI" id="CHEBI:58189"/>
        <dbReference type="EC" id="3.6.5.3"/>
    </reaction>
</comment>
<dbReference type="InterPro" id="IPR027417">
    <property type="entry name" value="P-loop_NTPase"/>
</dbReference>
<dbReference type="SUPFAM" id="SSF52540">
    <property type="entry name" value="P-loop containing nucleoside triphosphate hydrolases"/>
    <property type="match status" value="1"/>
</dbReference>
<dbReference type="InterPro" id="IPR005225">
    <property type="entry name" value="Small_GTP-bd"/>
</dbReference>
<dbReference type="Pfam" id="PF03144">
    <property type="entry name" value="GTP_EFTU_D2"/>
    <property type="match status" value="1"/>
</dbReference>
<evidence type="ECO:0000313" key="9">
    <source>
        <dbReference type="EMBL" id="PIP24722.1"/>
    </source>
</evidence>
<dbReference type="GO" id="GO:0000287">
    <property type="term" value="F:magnesium ion binding"/>
    <property type="evidence" value="ECO:0007669"/>
    <property type="project" value="UniProtKB-UniRule"/>
</dbReference>
<dbReference type="InterPro" id="IPR004161">
    <property type="entry name" value="EFTu-like_2"/>
</dbReference>
<dbReference type="InterPro" id="IPR033720">
    <property type="entry name" value="EFTU_2"/>
</dbReference>
<comment type="subcellular location">
    <subcellularLocation>
        <location evidence="7">Cytoplasm</location>
    </subcellularLocation>
</comment>
<sequence>MAEKTKFVRAKPHVNIGTIGHVAHGKSTLTAAITHVLKLKDLSPKEITVADLNAAPEEKARGLTITISHVEYSTEKRHYAHIDCPGHADYVKNMITGAAQMDGAILVISAPDGPMPQTREHILLARQVGLPAVVVFLNKCDAVDDPEIISLVESEVRELLKKYGYPGDEVPIIKGSALKALETKSVDEKANRPILELLKAIDEYIPEPVREVDKPFLMAIEDVFSIAGRGTVPTGRIERGVIHPNEEVELVGLRPTVKTIVVSIEMFNKILDEGRAGDNVGILLRGLKKEEVERGQVLSKPGTITPHTEFEGEVYVLTKEEGGRHTPFFTGYKPQFYFRTTDITGDVILPEGTEMVMPGDTVNLKIKLIAPIALEEKQRFAIREGGKTVGAGVVTKIIK</sequence>
<dbReference type="InterPro" id="IPR009000">
    <property type="entry name" value="Transl_B-barrel_sf"/>
</dbReference>
<dbReference type="EMBL" id="PCRR01000009">
    <property type="protein sequence ID" value="PIP24722.1"/>
    <property type="molecule type" value="Genomic_DNA"/>
</dbReference>
<evidence type="ECO:0000256" key="4">
    <source>
        <dbReference type="ARBA" id="ARBA00022917"/>
    </source>
</evidence>
<dbReference type="PANTHER" id="PTHR43721">
    <property type="entry name" value="ELONGATION FACTOR TU-RELATED"/>
    <property type="match status" value="1"/>
</dbReference>
<evidence type="ECO:0000256" key="5">
    <source>
        <dbReference type="ARBA" id="ARBA00023134"/>
    </source>
</evidence>
<dbReference type="NCBIfam" id="NF009373">
    <property type="entry name" value="PRK12736.1"/>
    <property type="match status" value="1"/>
</dbReference>
<dbReference type="EC" id="3.6.5.3" evidence="7"/>
<evidence type="ECO:0000256" key="3">
    <source>
        <dbReference type="ARBA" id="ARBA00022768"/>
    </source>
</evidence>
<proteinExistence type="inferred from homology"/>
<dbReference type="Pfam" id="PF03143">
    <property type="entry name" value="GTP_EFTU_D3"/>
    <property type="match status" value="1"/>
</dbReference>
<dbReference type="NCBIfam" id="TIGR00485">
    <property type="entry name" value="EF-Tu"/>
    <property type="match status" value="1"/>
</dbReference>
<comment type="similarity">
    <text evidence="1 7">Belongs to the TRAFAC class translation factor GTPase superfamily. Classic translation factor GTPase family. EF-Tu/EF-1A subfamily.</text>
</comment>
<comment type="function">
    <text evidence="7">GTP hydrolase that promotes the GTP-dependent binding of aminoacyl-tRNA to the A-site of ribosomes during protein biosynthesis.</text>
</comment>
<feature type="domain" description="Tr-type G" evidence="8">
    <location>
        <begin position="11"/>
        <end position="209"/>
    </location>
</feature>
<dbReference type="Pfam" id="PF00009">
    <property type="entry name" value="GTP_EFTU"/>
    <property type="match status" value="1"/>
</dbReference>
<keyword evidence="5 7" id="KW-0342">GTP-binding</keyword>
<dbReference type="GO" id="GO:0005525">
    <property type="term" value="F:GTP binding"/>
    <property type="evidence" value="ECO:0007669"/>
    <property type="project" value="UniProtKB-UniRule"/>
</dbReference>
<reference evidence="9 10" key="1">
    <citation type="submission" date="2017-09" db="EMBL/GenBank/DDBJ databases">
        <title>Depth-based differentiation of microbial function through sediment-hosted aquifers and enrichment of novel symbionts in the deep terrestrial subsurface.</title>
        <authorList>
            <person name="Probst A.J."/>
            <person name="Ladd B."/>
            <person name="Jarett J.K."/>
            <person name="Geller-Mcgrath D.E."/>
            <person name="Sieber C.M."/>
            <person name="Emerson J.B."/>
            <person name="Anantharaman K."/>
            <person name="Thomas B.C."/>
            <person name="Malmstrom R."/>
            <person name="Stieglmeier M."/>
            <person name="Klingl A."/>
            <person name="Woyke T."/>
            <person name="Ryan C.M."/>
            <person name="Banfield J.F."/>
        </authorList>
    </citation>
    <scope>NUCLEOTIDE SEQUENCE [LARGE SCALE GENOMIC DNA]</scope>
    <source>
        <strain evidence="9">CG23_combo_of_CG06-09_8_20_14_all_36_125</strain>
    </source>
</reference>
<dbReference type="NCBIfam" id="TIGR00231">
    <property type="entry name" value="small_GTP"/>
    <property type="match status" value="1"/>
</dbReference>
<dbReference type="SUPFAM" id="SSF50465">
    <property type="entry name" value="EF-Tu/eEF-1alpha/eIF2-gamma C-terminal domain"/>
    <property type="match status" value="1"/>
</dbReference>
<evidence type="ECO:0000256" key="2">
    <source>
        <dbReference type="ARBA" id="ARBA00022741"/>
    </source>
</evidence>
<dbReference type="InterPro" id="IPR004541">
    <property type="entry name" value="Transl_elong_EFTu/EF1A_bac/org"/>
</dbReference>
<gene>
    <name evidence="7 9" type="primary">tuf</name>
    <name evidence="9" type="ORF">COX33_00280</name>
</gene>
<keyword evidence="4 7" id="KW-0648">Protein biosynthesis</keyword>
<name>A0A2G9YZS3_9BACT</name>
<dbReference type="InterPro" id="IPR041709">
    <property type="entry name" value="EF-Tu_GTP-bd"/>
</dbReference>
<evidence type="ECO:0000259" key="8">
    <source>
        <dbReference type="PROSITE" id="PS51722"/>
    </source>
</evidence>
<accession>A0A2G9YZS3</accession>
<dbReference type="PANTHER" id="PTHR43721:SF22">
    <property type="entry name" value="ELONGATION FACTOR TU, MITOCHONDRIAL"/>
    <property type="match status" value="1"/>
</dbReference>
<dbReference type="NCBIfam" id="NF000766">
    <property type="entry name" value="PRK00049.1"/>
    <property type="match status" value="1"/>
</dbReference>
<dbReference type="Gene3D" id="2.40.30.10">
    <property type="entry name" value="Translation factors"/>
    <property type="match status" value="2"/>
</dbReference>
<protein>
    <recommendedName>
        <fullName evidence="6 7">Elongation factor Tu</fullName>
        <shortName evidence="7">EF-Tu</shortName>
        <ecNumber evidence="7">3.6.5.3</ecNumber>
    </recommendedName>
</protein>
<keyword evidence="2 7" id="KW-0547">Nucleotide-binding</keyword>
<keyword evidence="7" id="KW-0460">Magnesium</keyword>
<evidence type="ECO:0000256" key="6">
    <source>
        <dbReference type="ARBA" id="ARBA00029554"/>
    </source>
</evidence>
<dbReference type="SUPFAM" id="SSF50447">
    <property type="entry name" value="Translation proteins"/>
    <property type="match status" value="1"/>
</dbReference>
<dbReference type="GO" id="GO:0005829">
    <property type="term" value="C:cytosol"/>
    <property type="evidence" value="ECO:0007669"/>
    <property type="project" value="TreeGrafter"/>
</dbReference>
<dbReference type="InterPro" id="IPR000795">
    <property type="entry name" value="T_Tr_GTP-bd_dom"/>
</dbReference>
<dbReference type="Gene3D" id="3.40.50.300">
    <property type="entry name" value="P-loop containing nucleotide triphosphate hydrolases"/>
    <property type="match status" value="1"/>
</dbReference>
<feature type="binding site" evidence="7">
    <location>
        <position position="27"/>
    </location>
    <ligand>
        <name>Mg(2+)</name>
        <dbReference type="ChEBI" id="CHEBI:18420"/>
    </ligand>
</feature>
<comment type="caution">
    <text evidence="9">The sequence shown here is derived from an EMBL/GenBank/DDBJ whole genome shotgun (WGS) entry which is preliminary data.</text>
</comment>
<dbReference type="GO" id="GO:0003924">
    <property type="term" value="F:GTPase activity"/>
    <property type="evidence" value="ECO:0007669"/>
    <property type="project" value="UniProtKB-UniRule"/>
</dbReference>
<evidence type="ECO:0000313" key="10">
    <source>
        <dbReference type="Proteomes" id="UP000237258"/>
    </source>
</evidence>
<dbReference type="InterPro" id="IPR004160">
    <property type="entry name" value="Transl_elong_EFTu/EF1A_C"/>
</dbReference>
<evidence type="ECO:0000256" key="1">
    <source>
        <dbReference type="ARBA" id="ARBA00007249"/>
    </source>
</evidence>
<feature type="binding site" evidence="7">
    <location>
        <begin position="83"/>
        <end position="87"/>
    </location>
    <ligand>
        <name>GTP</name>
        <dbReference type="ChEBI" id="CHEBI:37565"/>
    </ligand>
</feature>
<dbReference type="AlphaFoldDB" id="A0A2G9YZS3"/>
<dbReference type="FunFam" id="2.40.30.10:FF:000001">
    <property type="entry name" value="Elongation factor Tu"/>
    <property type="match status" value="1"/>
</dbReference>
<evidence type="ECO:0000256" key="7">
    <source>
        <dbReference type="HAMAP-Rule" id="MF_00118"/>
    </source>
</evidence>
<dbReference type="InterPro" id="IPR050055">
    <property type="entry name" value="EF-Tu_GTPase"/>
</dbReference>
<comment type="caution">
    <text evidence="7">Lacks conserved residue(s) required for the propagation of feature annotation.</text>
</comment>
<organism evidence="9 10">
    <name type="scientific">Candidatus Nealsonbacteria bacterium CG23_combo_of_CG06-09_8_20_14_all_36_125</name>
    <dbReference type="NCBI Taxonomy" id="1974719"/>
    <lineage>
        <taxon>Bacteria</taxon>
        <taxon>Candidatus Nealsoniibacteriota</taxon>
    </lineage>
</organism>
<keyword evidence="7" id="KW-0963">Cytoplasm</keyword>
<keyword evidence="7" id="KW-0479">Metal-binding</keyword>